<feature type="compositionally biased region" description="Low complexity" evidence="7">
    <location>
        <begin position="136"/>
        <end position="152"/>
    </location>
</feature>
<dbReference type="Proteomes" id="UP000233080">
    <property type="component" value="Unassembled WGS sequence"/>
</dbReference>
<evidence type="ECO:0000313" key="8">
    <source>
        <dbReference type="Ensembl" id="ENSCANP00000022862.1"/>
    </source>
</evidence>
<evidence type="ECO:0000256" key="1">
    <source>
        <dbReference type="ARBA" id="ARBA00004123"/>
    </source>
</evidence>
<feature type="compositionally biased region" description="Polar residues" evidence="7">
    <location>
        <begin position="66"/>
        <end position="83"/>
    </location>
</feature>
<keyword evidence="9" id="KW-1185">Reference proteome</keyword>
<reference evidence="8" key="1">
    <citation type="submission" date="2025-08" db="UniProtKB">
        <authorList>
            <consortium name="Ensembl"/>
        </authorList>
    </citation>
    <scope>IDENTIFICATION</scope>
</reference>
<dbReference type="Ensembl" id="ENSCANT00000045846.1">
    <property type="protein sequence ID" value="ENSCANP00000022862.1"/>
    <property type="gene ID" value="ENSCANG00000034863.1"/>
</dbReference>
<evidence type="ECO:0000256" key="4">
    <source>
        <dbReference type="ARBA" id="ARBA00022490"/>
    </source>
</evidence>
<comment type="subcellular location">
    <subcellularLocation>
        <location evidence="2">Cytoplasm</location>
    </subcellularLocation>
    <subcellularLocation>
        <location evidence="1">Nucleus</location>
    </subcellularLocation>
</comment>
<evidence type="ECO:0000313" key="9">
    <source>
        <dbReference type="Proteomes" id="UP000233080"/>
    </source>
</evidence>
<comment type="similarity">
    <text evidence="3">Belongs to the JUPITER family.</text>
</comment>
<proteinExistence type="inferred from homology"/>
<feature type="compositionally biased region" description="Polar residues" evidence="7">
    <location>
        <begin position="99"/>
        <end position="110"/>
    </location>
</feature>
<evidence type="ECO:0000256" key="7">
    <source>
        <dbReference type="SAM" id="MobiDB-lite"/>
    </source>
</evidence>
<dbReference type="GO" id="GO:0005634">
    <property type="term" value="C:nucleus"/>
    <property type="evidence" value="ECO:0007669"/>
    <property type="project" value="UniProtKB-SubCell"/>
</dbReference>
<feature type="region of interest" description="Disordered" evidence="7">
    <location>
        <begin position="26"/>
        <end position="166"/>
    </location>
</feature>
<evidence type="ECO:0000256" key="6">
    <source>
        <dbReference type="ARBA" id="ARBA00023242"/>
    </source>
</evidence>
<feature type="compositionally biased region" description="Polar residues" evidence="7">
    <location>
        <begin position="26"/>
        <end position="40"/>
    </location>
</feature>
<dbReference type="AlphaFoldDB" id="A0A2K5J260"/>
<dbReference type="InterPro" id="IPR033335">
    <property type="entry name" value="JUPITER"/>
</dbReference>
<dbReference type="GO" id="GO:0005737">
    <property type="term" value="C:cytoplasm"/>
    <property type="evidence" value="ECO:0007669"/>
    <property type="project" value="UniProtKB-SubCell"/>
</dbReference>
<evidence type="ECO:0000256" key="5">
    <source>
        <dbReference type="ARBA" id="ARBA00022553"/>
    </source>
</evidence>
<name>A0A2K5J260_COLAP</name>
<keyword evidence="4" id="KW-0963">Cytoplasm</keyword>
<dbReference type="OMA" id="VRKNKMI"/>
<reference evidence="8" key="2">
    <citation type="submission" date="2025-09" db="UniProtKB">
        <authorList>
            <consortium name="Ensembl"/>
        </authorList>
    </citation>
    <scope>IDENTIFICATION</scope>
</reference>
<dbReference type="PANTHER" id="PTHR34930">
    <property type="entry name" value="GEO05313P1"/>
    <property type="match status" value="1"/>
</dbReference>
<organism evidence="8 9">
    <name type="scientific">Colobus angolensis palliatus</name>
    <name type="common">Peters' Angolan colobus</name>
    <dbReference type="NCBI Taxonomy" id="336983"/>
    <lineage>
        <taxon>Eukaryota</taxon>
        <taxon>Metazoa</taxon>
        <taxon>Chordata</taxon>
        <taxon>Craniata</taxon>
        <taxon>Vertebrata</taxon>
        <taxon>Euteleostomi</taxon>
        <taxon>Mammalia</taxon>
        <taxon>Eutheria</taxon>
        <taxon>Euarchontoglires</taxon>
        <taxon>Primates</taxon>
        <taxon>Haplorrhini</taxon>
        <taxon>Catarrhini</taxon>
        <taxon>Cercopithecidae</taxon>
        <taxon>Colobinae</taxon>
        <taxon>Colobus</taxon>
    </lineage>
</organism>
<dbReference type="PANTHER" id="PTHR34930:SF4">
    <property type="entry name" value="JUPITER MICROTUBULE ASSOCIATED HOMOLOG 1"/>
    <property type="match status" value="1"/>
</dbReference>
<keyword evidence="5" id="KW-0597">Phosphoprotein</keyword>
<sequence>MEPPCAPRSNPVSILLPCAIITTTTFKGVDPNSRNSSQVLQLPGGGSNFSLGFDEPTEQTVRKNKMISNIFGTSEENPPSWATSAGAKSRSGGEDLESSGLQGRNSSEANSGEDDIHENADTDLQGSLRQREEKLAPAAPVLSPVVPASAPSRGNPPGSKSSLVLG</sequence>
<keyword evidence="6" id="KW-0539">Nucleus</keyword>
<evidence type="ECO:0000256" key="2">
    <source>
        <dbReference type="ARBA" id="ARBA00004496"/>
    </source>
</evidence>
<protein>
    <recommendedName>
        <fullName evidence="10">Jupiter microtubule associated homolog 1</fullName>
    </recommendedName>
</protein>
<evidence type="ECO:0008006" key="10">
    <source>
        <dbReference type="Google" id="ProtNLM"/>
    </source>
</evidence>
<accession>A0A2K5J260</accession>
<evidence type="ECO:0000256" key="3">
    <source>
        <dbReference type="ARBA" id="ARBA00008329"/>
    </source>
</evidence>